<comment type="similarity">
    <text evidence="1">Belongs to the peptidase S1 family.</text>
</comment>
<keyword evidence="2 6" id="KW-0645">Protease</keyword>
<dbReference type="InterPro" id="IPR033116">
    <property type="entry name" value="TRYPSIN_SER"/>
</dbReference>
<evidence type="ECO:0000256" key="5">
    <source>
        <dbReference type="ARBA" id="ARBA00023157"/>
    </source>
</evidence>
<dbReference type="PROSITE" id="PS00134">
    <property type="entry name" value="TRYPSIN_HIS"/>
    <property type="match status" value="1"/>
</dbReference>
<dbReference type="InterPro" id="IPR001254">
    <property type="entry name" value="Trypsin_dom"/>
</dbReference>
<evidence type="ECO:0000256" key="4">
    <source>
        <dbReference type="ARBA" id="ARBA00022825"/>
    </source>
</evidence>
<dbReference type="SUPFAM" id="SSF50494">
    <property type="entry name" value="Trypsin-like serine proteases"/>
    <property type="match status" value="1"/>
</dbReference>
<keyword evidence="4 6" id="KW-0720">Serine protease</keyword>
<dbReference type="InterPro" id="IPR018114">
    <property type="entry name" value="TRYPSIN_HIS"/>
</dbReference>
<reference evidence="9" key="2">
    <citation type="submission" date="2022-10" db="EMBL/GenBank/DDBJ databases">
        <authorList>
            <consortium name="ENA_rothamsted_submissions"/>
            <consortium name="culmorum"/>
            <person name="King R."/>
        </authorList>
    </citation>
    <scope>NUCLEOTIDE SEQUENCE</scope>
</reference>
<keyword evidence="7" id="KW-0732">Signal</keyword>
<protein>
    <recommendedName>
        <fullName evidence="8">Peptidase S1 domain-containing protein</fullName>
    </recommendedName>
</protein>
<dbReference type="Pfam" id="PF00089">
    <property type="entry name" value="Trypsin"/>
    <property type="match status" value="1"/>
</dbReference>
<dbReference type="Gene3D" id="2.40.10.10">
    <property type="entry name" value="Trypsin-like serine proteases"/>
    <property type="match status" value="1"/>
</dbReference>
<name>A0A9P0C4Q4_9NEOP</name>
<evidence type="ECO:0000256" key="1">
    <source>
        <dbReference type="ARBA" id="ARBA00007664"/>
    </source>
</evidence>
<dbReference type="OrthoDB" id="5565075at2759"/>
<dbReference type="PROSITE" id="PS50240">
    <property type="entry name" value="TRYPSIN_DOM"/>
    <property type="match status" value="1"/>
</dbReference>
<keyword evidence="10" id="KW-1185">Reference proteome</keyword>
<keyword evidence="3 6" id="KW-0378">Hydrolase</keyword>
<dbReference type="PANTHER" id="PTHR24276">
    <property type="entry name" value="POLYSERASE-RELATED"/>
    <property type="match status" value="1"/>
</dbReference>
<dbReference type="SMART" id="SM00020">
    <property type="entry name" value="Tryp_SPc"/>
    <property type="match status" value="1"/>
</dbReference>
<proteinExistence type="inferred from homology"/>
<dbReference type="CDD" id="cd00190">
    <property type="entry name" value="Tryp_SPc"/>
    <property type="match status" value="1"/>
</dbReference>
<evidence type="ECO:0000313" key="10">
    <source>
        <dbReference type="Proteomes" id="UP001153714"/>
    </source>
</evidence>
<evidence type="ECO:0000259" key="8">
    <source>
        <dbReference type="PROSITE" id="PS50240"/>
    </source>
</evidence>
<sequence length="260" mass="27487">MKLLVLLLVVAVSAQASVLPTTTAYGYLARSAAESEKRREAEEKLLSQRIVNGLPAGIGQVPYQAGLLIRIIGFNGQGVCGASLVSGNRLITAAHCWFDGSHQAWMVTVVLGSNTLFTGGTRIDTSAVITHTNWTPLLVRNDIAMIYLPNNVVQSNLIAPVALPRGDELHETFVGSSAIASGFGLTNTSGGILQTQYLSHVKLNVITNSICSFAFPIILQPTNICTSGVGGVGACRGDSGGPLVVTRNDRTVLVRYLLNL</sequence>
<evidence type="ECO:0000313" key="9">
    <source>
        <dbReference type="EMBL" id="CAH0755223.1"/>
    </source>
</evidence>
<dbReference type="InterPro" id="IPR050430">
    <property type="entry name" value="Peptidase_S1"/>
</dbReference>
<feature type="chain" id="PRO_5040157097" description="Peptidase S1 domain-containing protein" evidence="7">
    <location>
        <begin position="17"/>
        <end position="260"/>
    </location>
</feature>
<feature type="domain" description="Peptidase S1" evidence="8">
    <location>
        <begin position="50"/>
        <end position="254"/>
    </location>
</feature>
<dbReference type="GO" id="GO:0004252">
    <property type="term" value="F:serine-type endopeptidase activity"/>
    <property type="evidence" value="ECO:0007669"/>
    <property type="project" value="InterPro"/>
</dbReference>
<dbReference type="PRINTS" id="PR00722">
    <property type="entry name" value="CHYMOTRYPSIN"/>
</dbReference>
<evidence type="ECO:0000256" key="2">
    <source>
        <dbReference type="ARBA" id="ARBA00022670"/>
    </source>
</evidence>
<gene>
    <name evidence="9" type="ORF">DIATSA_LOCUS6006</name>
</gene>
<dbReference type="Proteomes" id="UP001153714">
    <property type="component" value="Chromosome 19"/>
</dbReference>
<dbReference type="GO" id="GO:0006508">
    <property type="term" value="P:proteolysis"/>
    <property type="evidence" value="ECO:0007669"/>
    <property type="project" value="UniProtKB-KW"/>
</dbReference>
<evidence type="ECO:0000256" key="3">
    <source>
        <dbReference type="ARBA" id="ARBA00022801"/>
    </source>
</evidence>
<organism evidence="9 10">
    <name type="scientific">Diatraea saccharalis</name>
    <name type="common">sugarcane borer</name>
    <dbReference type="NCBI Taxonomy" id="40085"/>
    <lineage>
        <taxon>Eukaryota</taxon>
        <taxon>Metazoa</taxon>
        <taxon>Ecdysozoa</taxon>
        <taxon>Arthropoda</taxon>
        <taxon>Hexapoda</taxon>
        <taxon>Insecta</taxon>
        <taxon>Pterygota</taxon>
        <taxon>Neoptera</taxon>
        <taxon>Endopterygota</taxon>
        <taxon>Lepidoptera</taxon>
        <taxon>Glossata</taxon>
        <taxon>Ditrysia</taxon>
        <taxon>Pyraloidea</taxon>
        <taxon>Crambidae</taxon>
        <taxon>Crambinae</taxon>
        <taxon>Diatraea</taxon>
    </lineage>
</organism>
<dbReference type="AlphaFoldDB" id="A0A9P0C4Q4"/>
<reference evidence="9" key="1">
    <citation type="submission" date="2021-12" db="EMBL/GenBank/DDBJ databases">
        <authorList>
            <person name="King R."/>
        </authorList>
    </citation>
    <scope>NUCLEOTIDE SEQUENCE</scope>
</reference>
<accession>A0A9P0C4Q4</accession>
<dbReference type="PANTHER" id="PTHR24276:SF98">
    <property type="entry name" value="FI18310P1-RELATED"/>
    <property type="match status" value="1"/>
</dbReference>
<dbReference type="PROSITE" id="PS00135">
    <property type="entry name" value="TRYPSIN_SER"/>
    <property type="match status" value="1"/>
</dbReference>
<keyword evidence="5" id="KW-1015">Disulfide bond</keyword>
<evidence type="ECO:0000256" key="6">
    <source>
        <dbReference type="RuleBase" id="RU363034"/>
    </source>
</evidence>
<evidence type="ECO:0000256" key="7">
    <source>
        <dbReference type="SAM" id="SignalP"/>
    </source>
</evidence>
<dbReference type="EMBL" id="OU893350">
    <property type="protein sequence ID" value="CAH0755223.1"/>
    <property type="molecule type" value="Genomic_DNA"/>
</dbReference>
<dbReference type="InterPro" id="IPR043504">
    <property type="entry name" value="Peptidase_S1_PA_chymotrypsin"/>
</dbReference>
<dbReference type="InterPro" id="IPR009003">
    <property type="entry name" value="Peptidase_S1_PA"/>
</dbReference>
<feature type="signal peptide" evidence="7">
    <location>
        <begin position="1"/>
        <end position="16"/>
    </location>
</feature>
<dbReference type="InterPro" id="IPR001314">
    <property type="entry name" value="Peptidase_S1A"/>
</dbReference>